<organism evidence="2 3">
    <name type="scientific">Candidatus Nomurabacteria bacterium GWB1_40_6</name>
    <dbReference type="NCBI Taxonomy" id="1801727"/>
    <lineage>
        <taxon>Bacteria</taxon>
        <taxon>Candidatus Nomuraibacteriota</taxon>
    </lineage>
</organism>
<feature type="domain" description="DUF5678" evidence="1">
    <location>
        <begin position="9"/>
        <end position="45"/>
    </location>
</feature>
<proteinExistence type="predicted"/>
<dbReference type="InterPro" id="IPR043734">
    <property type="entry name" value="DUF5678"/>
</dbReference>
<comment type="caution">
    <text evidence="2">The sequence shown here is derived from an EMBL/GenBank/DDBJ whole genome shotgun (WGS) entry which is preliminary data.</text>
</comment>
<protein>
    <recommendedName>
        <fullName evidence="1">DUF5678 domain-containing protein</fullName>
    </recommendedName>
</protein>
<gene>
    <name evidence="2" type="ORF">A2121_02445</name>
</gene>
<evidence type="ECO:0000313" key="2">
    <source>
        <dbReference type="EMBL" id="OGI45502.1"/>
    </source>
</evidence>
<accession>A0A1F6TK51</accession>
<dbReference type="Proteomes" id="UP000176484">
    <property type="component" value="Unassembled WGS sequence"/>
</dbReference>
<evidence type="ECO:0000313" key="3">
    <source>
        <dbReference type="Proteomes" id="UP000176484"/>
    </source>
</evidence>
<name>A0A1F6TK51_9BACT</name>
<sequence>MVKDRTKMFYKYKGLWVALADDRDTVVGSGKTLKEAMNQAFKKGYSAPVFSRMPKTLDAYVGVL</sequence>
<reference evidence="2 3" key="1">
    <citation type="journal article" date="2016" name="Nat. Commun.">
        <title>Thousands of microbial genomes shed light on interconnected biogeochemical processes in an aquifer system.</title>
        <authorList>
            <person name="Anantharaman K."/>
            <person name="Brown C.T."/>
            <person name="Hug L.A."/>
            <person name="Sharon I."/>
            <person name="Castelle C.J."/>
            <person name="Probst A.J."/>
            <person name="Thomas B.C."/>
            <person name="Singh A."/>
            <person name="Wilkins M.J."/>
            <person name="Karaoz U."/>
            <person name="Brodie E.L."/>
            <person name="Williams K.H."/>
            <person name="Hubbard S.S."/>
            <person name="Banfield J.F."/>
        </authorList>
    </citation>
    <scope>NUCLEOTIDE SEQUENCE [LARGE SCALE GENOMIC DNA]</scope>
</reference>
<dbReference type="Pfam" id="PF18929">
    <property type="entry name" value="DUF5678"/>
    <property type="match status" value="1"/>
</dbReference>
<dbReference type="EMBL" id="MFTD01000047">
    <property type="protein sequence ID" value="OGI45502.1"/>
    <property type="molecule type" value="Genomic_DNA"/>
</dbReference>
<dbReference type="AlphaFoldDB" id="A0A1F6TK51"/>
<evidence type="ECO:0000259" key="1">
    <source>
        <dbReference type="Pfam" id="PF18929"/>
    </source>
</evidence>